<proteinExistence type="predicted"/>
<comment type="caution">
    <text evidence="1">The sequence shown here is derived from an EMBL/GenBank/DDBJ whole genome shotgun (WGS) entry which is preliminary data.</text>
</comment>
<protein>
    <submittedName>
        <fullName evidence="1">Uncharacterized protein</fullName>
    </submittedName>
</protein>
<reference evidence="1" key="1">
    <citation type="journal article" date="2014" name="Int. J. Syst. Evol. Microbiol.">
        <title>Complete genome sequence of Corynebacterium casei LMG S-19264T (=DSM 44701T), isolated from a smear-ripened cheese.</title>
        <authorList>
            <consortium name="US DOE Joint Genome Institute (JGI-PGF)"/>
            <person name="Walter F."/>
            <person name="Albersmeier A."/>
            <person name="Kalinowski J."/>
            <person name="Ruckert C."/>
        </authorList>
    </citation>
    <scope>NUCLEOTIDE SEQUENCE</scope>
    <source>
        <strain evidence="1">JCM 15759</strain>
    </source>
</reference>
<dbReference type="InterPro" id="IPR055978">
    <property type="entry name" value="DUF7556"/>
</dbReference>
<dbReference type="Pfam" id="PF24433">
    <property type="entry name" value="DUF7556"/>
    <property type="match status" value="1"/>
</dbReference>
<sequence length="55" mass="5835">MESEPVAPVEMAADGDIMASVEEGPTDQFIVADVTQDDAYLTTPLPDAASLPAWR</sequence>
<dbReference type="AlphaFoldDB" id="A0A830FH95"/>
<dbReference type="Proteomes" id="UP000656367">
    <property type="component" value="Unassembled WGS sequence"/>
</dbReference>
<dbReference type="OrthoDB" id="262340at2157"/>
<accession>A0A830FH95</accession>
<dbReference type="EMBL" id="BMON01000002">
    <property type="protein sequence ID" value="GGM37508.1"/>
    <property type="molecule type" value="Genomic_DNA"/>
</dbReference>
<evidence type="ECO:0000313" key="4">
    <source>
        <dbReference type="Proteomes" id="UP001248536"/>
    </source>
</evidence>
<evidence type="ECO:0000313" key="1">
    <source>
        <dbReference type="EMBL" id="GGM37508.1"/>
    </source>
</evidence>
<dbReference type="RefSeq" id="WP_005536808.1">
    <property type="nucleotide sequence ID" value="NZ_BAABDY010000004.1"/>
</dbReference>
<organism evidence="1 3">
    <name type="scientific">Haloarcula argentinensis</name>
    <dbReference type="NCBI Taxonomy" id="43776"/>
    <lineage>
        <taxon>Archaea</taxon>
        <taxon>Methanobacteriati</taxon>
        <taxon>Methanobacteriota</taxon>
        <taxon>Stenosarchaea group</taxon>
        <taxon>Halobacteria</taxon>
        <taxon>Halobacteriales</taxon>
        <taxon>Haloarculaceae</taxon>
        <taxon>Haloarcula</taxon>
    </lineage>
</organism>
<gene>
    <name evidence="1" type="ORF">GCM10009006_18340</name>
    <name evidence="2" type="ORF">NC662_14840</name>
</gene>
<reference evidence="1" key="2">
    <citation type="submission" date="2020-09" db="EMBL/GenBank/DDBJ databases">
        <authorList>
            <person name="Sun Q."/>
            <person name="Ohkuma M."/>
        </authorList>
    </citation>
    <scope>NUCLEOTIDE SEQUENCE</scope>
    <source>
        <strain evidence="1">JCM 15759</strain>
    </source>
</reference>
<evidence type="ECO:0000313" key="3">
    <source>
        <dbReference type="Proteomes" id="UP000656367"/>
    </source>
</evidence>
<evidence type="ECO:0000313" key="2">
    <source>
        <dbReference type="EMBL" id="MDS0254989.1"/>
    </source>
</evidence>
<dbReference type="EMBL" id="JAMQCP010000002">
    <property type="protein sequence ID" value="MDS0254989.1"/>
    <property type="molecule type" value="Genomic_DNA"/>
</dbReference>
<reference evidence="2 4" key="3">
    <citation type="submission" date="2022-06" db="EMBL/GenBank/DDBJ databases">
        <title>Haloarcula sp. a new haloarchaeum isolate from saline soil.</title>
        <authorList>
            <person name="Strakova D."/>
            <person name="Galisteo C."/>
            <person name="Sanchez-Porro C."/>
            <person name="Ventosa A."/>
        </authorList>
    </citation>
    <scope>NUCLEOTIDE SEQUENCE [LARGE SCALE GENOMIC DNA]</scope>
    <source>
        <strain evidence="2 4">JCM 15760</strain>
    </source>
</reference>
<dbReference type="Proteomes" id="UP001248536">
    <property type="component" value="Unassembled WGS sequence"/>
</dbReference>
<name>A0A830FH95_HALAR</name>
<keyword evidence="4" id="KW-1185">Reference proteome</keyword>